<dbReference type="VEuPathDB" id="CryptoDB:Cvel_17089"/>
<dbReference type="PANTHER" id="PTHR33447:SF2">
    <property type="entry name" value="GLUTATHIONE GAMMA-GLUTAMYLCYSTEINYLTRANSFERASE"/>
    <property type="match status" value="1"/>
</dbReference>
<evidence type="ECO:0000256" key="2">
    <source>
        <dbReference type="ARBA" id="ARBA00022539"/>
    </source>
</evidence>
<name>A0A0G4FHW5_9ALVE</name>
<keyword evidence="4" id="KW-0479">Metal-binding</keyword>
<feature type="region of interest" description="Disordered" evidence="5">
    <location>
        <begin position="473"/>
        <end position="492"/>
    </location>
</feature>
<organism evidence="7">
    <name type="scientific">Chromera velia CCMP2878</name>
    <dbReference type="NCBI Taxonomy" id="1169474"/>
    <lineage>
        <taxon>Eukaryota</taxon>
        <taxon>Sar</taxon>
        <taxon>Alveolata</taxon>
        <taxon>Colpodellida</taxon>
        <taxon>Chromeraceae</taxon>
        <taxon>Chromera</taxon>
    </lineage>
</organism>
<evidence type="ECO:0000256" key="5">
    <source>
        <dbReference type="SAM" id="MobiDB-lite"/>
    </source>
</evidence>
<feature type="compositionally biased region" description="Low complexity" evidence="5">
    <location>
        <begin position="473"/>
        <end position="487"/>
    </location>
</feature>
<dbReference type="AlphaFoldDB" id="A0A0G4FHW5"/>
<feature type="region of interest" description="Disordered" evidence="5">
    <location>
        <begin position="252"/>
        <end position="291"/>
    </location>
</feature>
<dbReference type="InterPro" id="IPR038156">
    <property type="entry name" value="PCS_N_sf"/>
</dbReference>
<protein>
    <recommendedName>
        <fullName evidence="1">glutathione gamma-glutamylcysteinyltransferase</fullName>
        <ecNumber evidence="1">2.3.2.15</ecNumber>
    </recommendedName>
</protein>
<keyword evidence="3" id="KW-0808">Transferase</keyword>
<dbReference type="GO" id="GO:0046938">
    <property type="term" value="P:phytochelatin biosynthetic process"/>
    <property type="evidence" value="ECO:0007669"/>
    <property type="project" value="InterPro"/>
</dbReference>
<dbReference type="EMBL" id="CDMZ01000382">
    <property type="protein sequence ID" value="CEM13047.1"/>
    <property type="molecule type" value="Genomic_DNA"/>
</dbReference>
<dbReference type="GO" id="GO:0016756">
    <property type="term" value="F:glutathione gamma-glutamylcysteinyltransferase activity"/>
    <property type="evidence" value="ECO:0007669"/>
    <property type="project" value="UniProtKB-EC"/>
</dbReference>
<dbReference type="EC" id="2.3.2.15" evidence="1"/>
<feature type="compositionally biased region" description="Polar residues" evidence="5">
    <location>
        <begin position="252"/>
        <end position="262"/>
    </location>
</feature>
<dbReference type="SUPFAM" id="SSF54001">
    <property type="entry name" value="Cysteine proteinases"/>
    <property type="match status" value="1"/>
</dbReference>
<sequence length="798" mass="86560">MQLAHSFYKRILPRSCVPFASKDGKTFFKEALEDGCMESYFGLAEQFRTQDEPAFCGLTTLVMILNALQVDPFRTWKGPWRFYHEEMLDCCVKLEEIKNVGITFEEFACLARCNGVNLREWRVQPEASEEAKMQALNAFRQTLEYSCRNPAETGFLVASYSRKGLGQTGDGHFSPIGGYHRQSDKALVMDVARFKYPPHWVDVPVLFEAMALTDVVTKRSRGYMLISHVEKKAGAAVVPPPSDTLSAASVAQTFSRTSQQNDKATRDSEGYRRSLSAEGAGASREREGFLSQERWGNRSCSSPLTASALTLFRLEFPPRSAASWMFRSFVDKFKEAADNVAIEQNIPDLAAKPQCTTCGDTKSTPPCGFSAAPSVSSSSTLGEDTDAQKVRQSLLTGAFTAFLRALRQTPPMLSLVTTAGALQALSLHTVTVTVDDDGGAEEETEAENGDAFPHSSASPSAAGEEGARELRRVAVTSDTSPSSSASPALHAEAVSASGSARLVCDKPRPHIHSPDACFSLKVAKGVDDVIKPHLSRLSFLLRTSPFAPRTIQDMQHRPAVAGQQTPSSPSHTAAVETLPWEMAASLEDRERALRCLEALESTPLYGELKRRCLEEGLDAFWVETVLEHQQQQQQQGGGEKTSAREKERTSLRPAYAQVRGSSASGRSTRARSVPSIPVASTVAAPSPSGGAGAGEAPLLESDAAREVTPFHAWVVLFLALPNSVLAKSVSVAAVREIRRALLARGGEGRSGGLDMSGGAADFMHEVKTLRGILEHLVLFEAPQCVQNLEETDEAQILQ</sequence>
<feature type="compositionally biased region" description="Basic and acidic residues" evidence="5">
    <location>
        <begin position="641"/>
        <end position="650"/>
    </location>
</feature>
<dbReference type="Pfam" id="PF05023">
    <property type="entry name" value="Phytochelatin"/>
    <property type="match status" value="1"/>
</dbReference>
<feature type="domain" description="Peptidase C83" evidence="6">
    <location>
        <begin position="2"/>
        <end position="231"/>
    </location>
</feature>
<evidence type="ECO:0000256" key="4">
    <source>
        <dbReference type="ARBA" id="ARBA00022723"/>
    </source>
</evidence>
<dbReference type="FunFam" id="3.90.70.30:FF:000001">
    <property type="entry name" value="Glutathione gamma-glutamylcysteinyltransferase 1"/>
    <property type="match status" value="1"/>
</dbReference>
<keyword evidence="2" id="KW-0104">Cadmium</keyword>
<feature type="compositionally biased region" description="Low complexity" evidence="5">
    <location>
        <begin position="659"/>
        <end position="688"/>
    </location>
</feature>
<dbReference type="GO" id="GO:0046872">
    <property type="term" value="F:metal ion binding"/>
    <property type="evidence" value="ECO:0007669"/>
    <property type="project" value="UniProtKB-KW"/>
</dbReference>
<feature type="region of interest" description="Disordered" evidence="5">
    <location>
        <begin position="630"/>
        <end position="696"/>
    </location>
</feature>
<dbReference type="InterPro" id="IPR040409">
    <property type="entry name" value="PCS-like"/>
</dbReference>
<evidence type="ECO:0000256" key="3">
    <source>
        <dbReference type="ARBA" id="ARBA00022679"/>
    </source>
</evidence>
<accession>A0A0G4FHW5</accession>
<dbReference type="GO" id="GO:0010273">
    <property type="term" value="P:detoxification of copper ion"/>
    <property type="evidence" value="ECO:0007669"/>
    <property type="project" value="TreeGrafter"/>
</dbReference>
<dbReference type="GO" id="GO:0098849">
    <property type="term" value="P:cellular detoxification of cadmium ion"/>
    <property type="evidence" value="ECO:0007669"/>
    <property type="project" value="TreeGrafter"/>
</dbReference>
<evidence type="ECO:0000313" key="7">
    <source>
        <dbReference type="EMBL" id="CEM13047.1"/>
    </source>
</evidence>
<gene>
    <name evidence="7" type="ORF">Cvel_17089</name>
</gene>
<dbReference type="InterPro" id="IPR038765">
    <property type="entry name" value="Papain-like_cys_pep_sf"/>
</dbReference>
<dbReference type="PANTHER" id="PTHR33447">
    <property type="entry name" value="GLUTATHIONE GAMMA-GLUTAMYLCYSTEINYLTRANSFERASE"/>
    <property type="match status" value="1"/>
</dbReference>
<feature type="region of interest" description="Disordered" evidence="5">
    <location>
        <begin position="440"/>
        <end position="468"/>
    </location>
</feature>
<evidence type="ECO:0000256" key="1">
    <source>
        <dbReference type="ARBA" id="ARBA00012468"/>
    </source>
</evidence>
<evidence type="ECO:0000259" key="6">
    <source>
        <dbReference type="PROSITE" id="PS51443"/>
    </source>
</evidence>
<dbReference type="PROSITE" id="PS51443">
    <property type="entry name" value="PCS"/>
    <property type="match status" value="1"/>
</dbReference>
<dbReference type="Gene3D" id="3.90.70.30">
    <property type="entry name" value="Phytochelatin synthase, N-terminal domain"/>
    <property type="match status" value="1"/>
</dbReference>
<feature type="compositionally biased region" description="Basic and acidic residues" evidence="5">
    <location>
        <begin position="263"/>
        <end position="272"/>
    </location>
</feature>
<proteinExistence type="predicted"/>
<feature type="compositionally biased region" description="Low complexity" evidence="5">
    <location>
        <begin position="449"/>
        <end position="464"/>
    </location>
</feature>
<dbReference type="InterPro" id="IPR007719">
    <property type="entry name" value="PCS_N"/>
</dbReference>
<reference evidence="7" key="1">
    <citation type="submission" date="2014-11" db="EMBL/GenBank/DDBJ databases">
        <authorList>
            <person name="Otto D Thomas"/>
            <person name="Naeem Raeece"/>
        </authorList>
    </citation>
    <scope>NUCLEOTIDE SEQUENCE</scope>
</reference>